<proteinExistence type="inferred from homology"/>
<dbReference type="GO" id="GO:0005829">
    <property type="term" value="C:cytosol"/>
    <property type="evidence" value="ECO:0007669"/>
    <property type="project" value="TreeGrafter"/>
</dbReference>
<keyword evidence="1" id="KW-0808">Transferase</keyword>
<dbReference type="CDD" id="cd02517">
    <property type="entry name" value="CMP-KDO-Synthetase"/>
    <property type="match status" value="1"/>
</dbReference>
<accession>A0A381R2G0</accession>
<keyword evidence="2" id="KW-0548">Nucleotidyltransferase</keyword>
<dbReference type="SUPFAM" id="SSF53448">
    <property type="entry name" value="Nucleotide-diphospho-sugar transferases"/>
    <property type="match status" value="1"/>
</dbReference>
<dbReference type="PANTHER" id="PTHR42866:SF2">
    <property type="entry name" value="3-DEOXY-MANNO-OCTULOSONATE CYTIDYLYLTRANSFERASE, MITOCHONDRIAL"/>
    <property type="match status" value="1"/>
</dbReference>
<dbReference type="InterPro" id="IPR004528">
    <property type="entry name" value="KdsB"/>
</dbReference>
<dbReference type="InterPro" id="IPR029044">
    <property type="entry name" value="Nucleotide-diphossugar_trans"/>
</dbReference>
<evidence type="ECO:0000313" key="3">
    <source>
        <dbReference type="EMBL" id="SUZ85038.1"/>
    </source>
</evidence>
<gene>
    <name evidence="3" type="ORF">METZ01_LOCUS37892</name>
</gene>
<feature type="non-terminal residue" evidence="3">
    <location>
        <position position="1"/>
    </location>
</feature>
<dbReference type="EMBL" id="UINC01001617">
    <property type="protein sequence ID" value="SUZ85038.1"/>
    <property type="molecule type" value="Genomic_DNA"/>
</dbReference>
<name>A0A381R2G0_9ZZZZ</name>
<dbReference type="Pfam" id="PF02348">
    <property type="entry name" value="CTP_transf_3"/>
    <property type="match status" value="1"/>
</dbReference>
<protein>
    <recommendedName>
        <fullName evidence="4">3-deoxy-manno-octulosonate cytidylyltransferase</fullName>
    </recommendedName>
</protein>
<dbReference type="NCBIfam" id="NF003952">
    <property type="entry name" value="PRK05450.1-5"/>
    <property type="match status" value="1"/>
</dbReference>
<evidence type="ECO:0008006" key="4">
    <source>
        <dbReference type="Google" id="ProtNLM"/>
    </source>
</evidence>
<evidence type="ECO:0000256" key="2">
    <source>
        <dbReference type="ARBA" id="ARBA00022695"/>
    </source>
</evidence>
<reference evidence="3" key="1">
    <citation type="submission" date="2018-05" db="EMBL/GenBank/DDBJ databases">
        <authorList>
            <person name="Lanie J.A."/>
            <person name="Ng W.-L."/>
            <person name="Kazmierczak K.M."/>
            <person name="Andrzejewski T.M."/>
            <person name="Davidsen T.M."/>
            <person name="Wayne K.J."/>
            <person name="Tettelin H."/>
            <person name="Glass J.I."/>
            <person name="Rusch D."/>
            <person name="Podicherti R."/>
            <person name="Tsui H.-C.T."/>
            <person name="Winkler M.E."/>
        </authorList>
    </citation>
    <scope>NUCLEOTIDE SEQUENCE</scope>
</reference>
<dbReference type="NCBIfam" id="TIGR00466">
    <property type="entry name" value="kdsB"/>
    <property type="match status" value="1"/>
</dbReference>
<organism evidence="3">
    <name type="scientific">marine metagenome</name>
    <dbReference type="NCBI Taxonomy" id="408172"/>
    <lineage>
        <taxon>unclassified sequences</taxon>
        <taxon>metagenomes</taxon>
        <taxon>ecological metagenomes</taxon>
    </lineage>
</organism>
<dbReference type="PANTHER" id="PTHR42866">
    <property type="entry name" value="3-DEOXY-MANNO-OCTULOSONATE CYTIDYLYLTRANSFERASE"/>
    <property type="match status" value="1"/>
</dbReference>
<dbReference type="GO" id="GO:0008690">
    <property type="term" value="F:3-deoxy-manno-octulosonate cytidylyltransferase activity"/>
    <property type="evidence" value="ECO:0007669"/>
    <property type="project" value="InterPro"/>
</dbReference>
<sequence>VVIPARYESERFPGKPLCDIAGKPMIEHVWQSAAASDAGEVFIATDNNMIQEVASSFGANVVMTSNEHKSGSERIAEVCDLLSWPESLSIINLQGDEPLMRPELINQCAQLLNDSEVDISTLASPIQSNEDLHDTNVVKVIVNKSSYALYFSRTPKHGDCLHHHGIYGYKCCVLKKLRTLPATLLEKSEKLEQLRALEHGFSIKVGQTGIYPGPSVDTEADLSIVRGLIKK</sequence>
<evidence type="ECO:0000256" key="1">
    <source>
        <dbReference type="ARBA" id="ARBA00022679"/>
    </source>
</evidence>
<dbReference type="InterPro" id="IPR003329">
    <property type="entry name" value="Cytidylyl_trans"/>
</dbReference>
<dbReference type="Gene3D" id="3.90.550.10">
    <property type="entry name" value="Spore Coat Polysaccharide Biosynthesis Protein SpsA, Chain A"/>
    <property type="match status" value="1"/>
</dbReference>
<dbReference type="AlphaFoldDB" id="A0A381R2G0"/>
<dbReference type="HAMAP" id="MF_00057">
    <property type="entry name" value="KdsB"/>
    <property type="match status" value="1"/>
</dbReference>